<dbReference type="Proteomes" id="UP000233837">
    <property type="component" value="Unassembled WGS sequence"/>
</dbReference>
<reference evidence="2 3" key="2">
    <citation type="journal article" date="2017" name="Nature">
        <title>The Apostasia genome and the evolution of orchids.</title>
        <authorList>
            <person name="Zhang G.Q."/>
            <person name="Liu K.W."/>
            <person name="Li Z."/>
            <person name="Lohaus R."/>
            <person name="Hsiao Y.Y."/>
            <person name="Niu S.C."/>
            <person name="Wang J.Y."/>
            <person name="Lin Y.C."/>
            <person name="Xu Q."/>
            <person name="Chen L.J."/>
            <person name="Yoshida K."/>
            <person name="Fujiwara S."/>
            <person name="Wang Z.W."/>
            <person name="Zhang Y.Q."/>
            <person name="Mitsuda N."/>
            <person name="Wang M."/>
            <person name="Liu G.H."/>
            <person name="Pecoraro L."/>
            <person name="Huang H.X."/>
            <person name="Xiao X.J."/>
            <person name="Lin M."/>
            <person name="Wu X.Y."/>
            <person name="Wu W.L."/>
            <person name="Chen Y.Y."/>
            <person name="Chang S.B."/>
            <person name="Sakamoto S."/>
            <person name="Ohme-Takagi M."/>
            <person name="Yagi M."/>
            <person name="Zeng S.J."/>
            <person name="Shen C.Y."/>
            <person name="Yeh C.M."/>
            <person name="Luo Y.B."/>
            <person name="Tsai W.C."/>
            <person name="Van de Peer Y."/>
            <person name="Liu Z.J."/>
        </authorList>
    </citation>
    <scope>NUCLEOTIDE SEQUENCE [LARGE SCALE GENOMIC DNA]</scope>
    <source>
        <tissue evidence="2">The whole plant</tissue>
    </source>
</reference>
<reference evidence="2 3" key="1">
    <citation type="journal article" date="2016" name="Sci. Rep.">
        <title>The Dendrobium catenatum Lindl. genome sequence provides insights into polysaccharide synthase, floral development and adaptive evolution.</title>
        <authorList>
            <person name="Zhang G.Q."/>
            <person name="Xu Q."/>
            <person name="Bian C."/>
            <person name="Tsai W.C."/>
            <person name="Yeh C.M."/>
            <person name="Liu K.W."/>
            <person name="Yoshida K."/>
            <person name="Zhang L.S."/>
            <person name="Chang S.B."/>
            <person name="Chen F."/>
            <person name="Shi Y."/>
            <person name="Su Y.Y."/>
            <person name="Zhang Y.Q."/>
            <person name="Chen L.J."/>
            <person name="Yin Y."/>
            <person name="Lin M."/>
            <person name="Huang H."/>
            <person name="Deng H."/>
            <person name="Wang Z.W."/>
            <person name="Zhu S.L."/>
            <person name="Zhao X."/>
            <person name="Deng C."/>
            <person name="Niu S.C."/>
            <person name="Huang J."/>
            <person name="Wang M."/>
            <person name="Liu G.H."/>
            <person name="Yang H.J."/>
            <person name="Xiao X.J."/>
            <person name="Hsiao Y.Y."/>
            <person name="Wu W.L."/>
            <person name="Chen Y.Y."/>
            <person name="Mitsuda N."/>
            <person name="Ohme-Takagi M."/>
            <person name="Luo Y.B."/>
            <person name="Van de Peer Y."/>
            <person name="Liu Z.J."/>
        </authorList>
    </citation>
    <scope>NUCLEOTIDE SEQUENCE [LARGE SCALE GENOMIC DNA]</scope>
    <source>
        <tissue evidence="2">The whole plant</tissue>
    </source>
</reference>
<accession>A0A2I0WZ71</accession>
<evidence type="ECO:0000256" key="1">
    <source>
        <dbReference type="SAM" id="MobiDB-lite"/>
    </source>
</evidence>
<proteinExistence type="predicted"/>
<evidence type="ECO:0000313" key="2">
    <source>
        <dbReference type="EMBL" id="PKU80953.1"/>
    </source>
</evidence>
<dbReference type="EMBL" id="KZ502305">
    <property type="protein sequence ID" value="PKU80953.1"/>
    <property type="molecule type" value="Genomic_DNA"/>
</dbReference>
<sequence>MAAKPQTLSPPPHALPARPAKLLASASMLPHARCGYPCARCCWPRASVPAPARMASPARTGASVYEPAQVRLFPSLRPRPSPSPPSSVRLGQPGNPPDLVRV</sequence>
<evidence type="ECO:0000313" key="3">
    <source>
        <dbReference type="Proteomes" id="UP000233837"/>
    </source>
</evidence>
<organism evidence="2 3">
    <name type="scientific">Dendrobium catenatum</name>
    <dbReference type="NCBI Taxonomy" id="906689"/>
    <lineage>
        <taxon>Eukaryota</taxon>
        <taxon>Viridiplantae</taxon>
        <taxon>Streptophyta</taxon>
        <taxon>Embryophyta</taxon>
        <taxon>Tracheophyta</taxon>
        <taxon>Spermatophyta</taxon>
        <taxon>Magnoliopsida</taxon>
        <taxon>Liliopsida</taxon>
        <taxon>Asparagales</taxon>
        <taxon>Orchidaceae</taxon>
        <taxon>Epidendroideae</taxon>
        <taxon>Malaxideae</taxon>
        <taxon>Dendrobiinae</taxon>
        <taxon>Dendrobium</taxon>
    </lineage>
</organism>
<protein>
    <submittedName>
        <fullName evidence="2">Uncharacterized protein</fullName>
    </submittedName>
</protein>
<feature type="region of interest" description="Disordered" evidence="1">
    <location>
        <begin position="74"/>
        <end position="102"/>
    </location>
</feature>
<gene>
    <name evidence="2" type="ORF">MA16_Dca021472</name>
</gene>
<keyword evidence="3" id="KW-1185">Reference proteome</keyword>
<dbReference type="AlphaFoldDB" id="A0A2I0WZ71"/>
<name>A0A2I0WZ71_9ASPA</name>